<dbReference type="PANTHER" id="PTHR38340:SF1">
    <property type="entry name" value="S-LAYER PROTEIN"/>
    <property type="match status" value="1"/>
</dbReference>
<dbReference type="InterPro" id="IPR011049">
    <property type="entry name" value="Serralysin-like_metalloprot_C"/>
</dbReference>
<proteinExistence type="predicted"/>
<dbReference type="KEGG" id="mgg:MPLG2_2508"/>
<gene>
    <name evidence="4" type="ORF">MPLG2_2508</name>
</gene>
<sequence>MKYCSSNRAQGPAHEKEQHTFTTRTRRLSRFAILPLAAGLAIGLSAFSAPQAQAATQYCNGYKATIVGTNGNDDIEGTSGRDVIVGLGGHDEIDGNGGNDVICAGSGNDEVDGGSSNDYIHGGSGHDLVGGGPGSDTVSGGAGTDTVT</sequence>
<dbReference type="Proteomes" id="UP000238164">
    <property type="component" value="Chromosome 1"/>
</dbReference>
<evidence type="ECO:0000313" key="4">
    <source>
        <dbReference type="EMBL" id="SPD87538.1"/>
    </source>
</evidence>
<comment type="subcellular location">
    <subcellularLocation>
        <location evidence="1">Secreted</location>
    </subcellularLocation>
</comment>
<dbReference type="Pfam" id="PF00353">
    <property type="entry name" value="HemolysinCabind"/>
    <property type="match status" value="3"/>
</dbReference>
<keyword evidence="2" id="KW-0964">Secreted</keyword>
<keyword evidence="5" id="KW-1185">Reference proteome</keyword>
<dbReference type="GO" id="GO:0005509">
    <property type="term" value="F:calcium ion binding"/>
    <property type="evidence" value="ECO:0007669"/>
    <property type="project" value="InterPro"/>
</dbReference>
<accession>A0A2N9JJ24</accession>
<evidence type="ECO:0000313" key="5">
    <source>
        <dbReference type="Proteomes" id="UP000238164"/>
    </source>
</evidence>
<dbReference type="PRINTS" id="PR00313">
    <property type="entry name" value="CABNDNGRPT"/>
</dbReference>
<organism evidence="4 5">
    <name type="scientific">Micropruina glycogenica</name>
    <dbReference type="NCBI Taxonomy" id="75385"/>
    <lineage>
        <taxon>Bacteria</taxon>
        <taxon>Bacillati</taxon>
        <taxon>Actinomycetota</taxon>
        <taxon>Actinomycetes</taxon>
        <taxon>Propionibacteriales</taxon>
        <taxon>Nocardioidaceae</taxon>
        <taxon>Micropruina</taxon>
    </lineage>
</organism>
<feature type="compositionally biased region" description="Gly residues" evidence="3">
    <location>
        <begin position="122"/>
        <end position="134"/>
    </location>
</feature>
<evidence type="ECO:0000256" key="1">
    <source>
        <dbReference type="ARBA" id="ARBA00004613"/>
    </source>
</evidence>
<feature type="region of interest" description="Disordered" evidence="3">
    <location>
        <begin position="113"/>
        <end position="148"/>
    </location>
</feature>
<dbReference type="InterPro" id="IPR001343">
    <property type="entry name" value="Hemolysn_Ca-bd"/>
</dbReference>
<dbReference type="RefSeq" id="WP_105186249.1">
    <property type="nucleotide sequence ID" value="NZ_BAAAGO010000031.1"/>
</dbReference>
<evidence type="ECO:0008006" key="6">
    <source>
        <dbReference type="Google" id="ProtNLM"/>
    </source>
</evidence>
<dbReference type="SUPFAM" id="SSF51120">
    <property type="entry name" value="beta-Roll"/>
    <property type="match status" value="1"/>
</dbReference>
<evidence type="ECO:0000256" key="3">
    <source>
        <dbReference type="SAM" id="MobiDB-lite"/>
    </source>
</evidence>
<evidence type="ECO:0000256" key="2">
    <source>
        <dbReference type="ARBA" id="ARBA00022525"/>
    </source>
</evidence>
<name>A0A2N9JJ24_9ACTN</name>
<protein>
    <recommendedName>
        <fullName evidence="6">Calcium-binding protein</fullName>
    </recommendedName>
</protein>
<dbReference type="InterPro" id="IPR050557">
    <property type="entry name" value="RTX_toxin/Mannuronan_C5-epim"/>
</dbReference>
<reference evidence="4 5" key="1">
    <citation type="submission" date="2018-02" db="EMBL/GenBank/DDBJ databases">
        <authorList>
            <person name="Cohen D.B."/>
            <person name="Kent A.D."/>
        </authorList>
    </citation>
    <scope>NUCLEOTIDE SEQUENCE [LARGE SCALE GENOMIC DNA]</scope>
    <source>
        <strain evidence="4">1</strain>
    </source>
</reference>
<feature type="region of interest" description="Disordered" evidence="3">
    <location>
        <begin position="1"/>
        <end position="22"/>
    </location>
</feature>
<dbReference type="OrthoDB" id="3748777at2"/>
<dbReference type="EMBL" id="LT985188">
    <property type="protein sequence ID" value="SPD87538.1"/>
    <property type="molecule type" value="Genomic_DNA"/>
</dbReference>
<dbReference type="GO" id="GO:0005576">
    <property type="term" value="C:extracellular region"/>
    <property type="evidence" value="ECO:0007669"/>
    <property type="project" value="UniProtKB-SubCell"/>
</dbReference>
<dbReference type="AlphaFoldDB" id="A0A2N9JJ24"/>
<dbReference type="PANTHER" id="PTHR38340">
    <property type="entry name" value="S-LAYER PROTEIN"/>
    <property type="match status" value="1"/>
</dbReference>
<dbReference type="Gene3D" id="2.150.10.10">
    <property type="entry name" value="Serralysin-like metalloprotease, C-terminal"/>
    <property type="match status" value="1"/>
</dbReference>